<evidence type="ECO:0000313" key="2">
    <source>
        <dbReference type="Proteomes" id="UP000030012"/>
    </source>
</evidence>
<keyword evidence="1" id="KW-0966">Cell projection</keyword>
<dbReference type="RefSeq" id="WP_039253510.1">
    <property type="nucleotide sequence ID" value="NZ_JENJ01000011.1"/>
</dbReference>
<protein>
    <submittedName>
        <fullName evidence="1">Endoflagellar protein</fullName>
    </submittedName>
</protein>
<dbReference type="AlphaFoldDB" id="A0A0A0I945"/>
<comment type="caution">
    <text evidence="1">The sequence shown here is derived from an EMBL/GenBank/DDBJ whole genome shotgun (WGS) entry which is preliminary data.</text>
</comment>
<organism evidence="1 2">
    <name type="scientific">Clostridium novyi A str. 4552</name>
    <dbReference type="NCBI Taxonomy" id="1444289"/>
    <lineage>
        <taxon>Bacteria</taxon>
        <taxon>Bacillati</taxon>
        <taxon>Bacillota</taxon>
        <taxon>Clostridia</taxon>
        <taxon>Eubacteriales</taxon>
        <taxon>Clostridiaceae</taxon>
        <taxon>Clostridium</taxon>
    </lineage>
</organism>
<keyword evidence="1" id="KW-0282">Flagellum</keyword>
<dbReference type="InterPro" id="IPR009384">
    <property type="entry name" value="SwrD-like"/>
</dbReference>
<dbReference type="Pfam" id="PF06289">
    <property type="entry name" value="FlbD"/>
    <property type="match status" value="1"/>
</dbReference>
<dbReference type="PANTHER" id="PTHR39185:SF1">
    <property type="entry name" value="SWARMING MOTILITY PROTEIN SWRD"/>
    <property type="match status" value="1"/>
</dbReference>
<proteinExistence type="predicted"/>
<dbReference type="Proteomes" id="UP000030012">
    <property type="component" value="Unassembled WGS sequence"/>
</dbReference>
<accession>A0A0A0I945</accession>
<reference evidence="1 2" key="1">
    <citation type="submission" date="2014-01" db="EMBL/GenBank/DDBJ databases">
        <title>Plasmidome dynamics in the species complex Clostridium novyi sensu lato converts strains of independent lineages into distinctly different pathogens.</title>
        <authorList>
            <person name="Skarin H."/>
            <person name="Segerman B."/>
        </authorList>
    </citation>
    <scope>NUCLEOTIDE SEQUENCE [LARGE SCALE GENOMIC DNA]</scope>
    <source>
        <strain evidence="1 2">4552</strain>
    </source>
</reference>
<keyword evidence="1" id="KW-0969">Cilium</keyword>
<dbReference type="PANTHER" id="PTHR39185">
    <property type="entry name" value="SWARMING MOTILITY PROTEIN SWRD"/>
    <property type="match status" value="1"/>
</dbReference>
<dbReference type="EMBL" id="JENJ01000011">
    <property type="protein sequence ID" value="KGM97402.1"/>
    <property type="molecule type" value="Genomic_DNA"/>
</dbReference>
<sequence length="63" mass="7392">MIKVTGLNHKELYLNEDNIEKIEEVPETLITLSNGKKYIVLETTKEVIDKIIEFKRKIFTVDL</sequence>
<evidence type="ECO:0000313" key="1">
    <source>
        <dbReference type="EMBL" id="KGM97402.1"/>
    </source>
</evidence>
<dbReference type="OrthoDB" id="9799862at2"/>
<name>A0A0A0I945_CLONO</name>
<gene>
    <name evidence="1" type="ORF">Z968_03810</name>
</gene>